<evidence type="ECO:0000313" key="1">
    <source>
        <dbReference type="EMBL" id="EFH48743.1"/>
    </source>
</evidence>
<dbReference type="AlphaFoldDB" id="D7LY01"/>
<name>D7LY01_ARALL</name>
<dbReference type="Gramene" id="Al_scaffold_0006_3119">
    <property type="protein sequence ID" value="Al_scaffold_0006_3119"/>
    <property type="gene ID" value="Al_scaffold_0006_3119"/>
</dbReference>
<dbReference type="Proteomes" id="UP000008694">
    <property type="component" value="Unassembled WGS sequence"/>
</dbReference>
<dbReference type="HOGENOM" id="CLU_2226845_0_0_1"/>
<organism evidence="2">
    <name type="scientific">Arabidopsis lyrata subsp. lyrata</name>
    <name type="common">Lyre-leaved rock-cress</name>
    <dbReference type="NCBI Taxonomy" id="81972"/>
    <lineage>
        <taxon>Eukaryota</taxon>
        <taxon>Viridiplantae</taxon>
        <taxon>Streptophyta</taxon>
        <taxon>Embryophyta</taxon>
        <taxon>Tracheophyta</taxon>
        <taxon>Spermatophyta</taxon>
        <taxon>Magnoliopsida</taxon>
        <taxon>eudicotyledons</taxon>
        <taxon>Gunneridae</taxon>
        <taxon>Pentapetalae</taxon>
        <taxon>rosids</taxon>
        <taxon>malvids</taxon>
        <taxon>Brassicales</taxon>
        <taxon>Brassicaceae</taxon>
        <taxon>Camelineae</taxon>
        <taxon>Arabidopsis</taxon>
    </lineage>
</organism>
<proteinExistence type="predicted"/>
<gene>
    <name evidence="1" type="ORF">ARALYDRAFT_663054</name>
</gene>
<reference evidence="2" key="1">
    <citation type="journal article" date="2011" name="Nat. Genet.">
        <title>The Arabidopsis lyrata genome sequence and the basis of rapid genome size change.</title>
        <authorList>
            <person name="Hu T.T."/>
            <person name="Pattyn P."/>
            <person name="Bakker E.G."/>
            <person name="Cao J."/>
            <person name="Cheng J.-F."/>
            <person name="Clark R.M."/>
            <person name="Fahlgren N."/>
            <person name="Fawcett J.A."/>
            <person name="Grimwood J."/>
            <person name="Gundlach H."/>
            <person name="Haberer G."/>
            <person name="Hollister J.D."/>
            <person name="Ossowski S."/>
            <person name="Ottilar R.P."/>
            <person name="Salamov A.A."/>
            <person name="Schneeberger K."/>
            <person name="Spannagl M."/>
            <person name="Wang X."/>
            <person name="Yang L."/>
            <person name="Nasrallah M.E."/>
            <person name="Bergelson J."/>
            <person name="Carrington J.C."/>
            <person name="Gaut B.S."/>
            <person name="Schmutz J."/>
            <person name="Mayer K.F.X."/>
            <person name="Van de Peer Y."/>
            <person name="Grigoriev I.V."/>
            <person name="Nordborg M."/>
            <person name="Weigel D."/>
            <person name="Guo Y.-L."/>
        </authorList>
    </citation>
    <scope>NUCLEOTIDE SEQUENCE [LARGE SCALE GENOMIC DNA]</scope>
    <source>
        <strain evidence="2">cv. MN47</strain>
    </source>
</reference>
<dbReference type="EMBL" id="GL348718">
    <property type="protein sequence ID" value="EFH48743.1"/>
    <property type="molecule type" value="Genomic_DNA"/>
</dbReference>
<evidence type="ECO:0000313" key="2">
    <source>
        <dbReference type="Proteomes" id="UP000008694"/>
    </source>
</evidence>
<sequence length="106" mass="11847">MAYKDSINPFLAISSLYGLPEDIASMNLLPSHTKRTPGRPKKKTLLLTQRGSGIRNTSLATFSYTKMYPMQLDISRRKGCEDRMFSQDARVRGTTGPLAACPYRGM</sequence>
<protein>
    <submittedName>
        <fullName evidence="1">Predicted protein</fullName>
    </submittedName>
</protein>
<keyword evidence="2" id="KW-1185">Reference proteome</keyword>
<accession>D7LY01</accession>